<dbReference type="GO" id="GO:0005886">
    <property type="term" value="C:plasma membrane"/>
    <property type="evidence" value="ECO:0007669"/>
    <property type="project" value="UniProtKB-SubCell"/>
</dbReference>
<evidence type="ECO:0000256" key="3">
    <source>
        <dbReference type="ARBA" id="ARBA00022448"/>
    </source>
</evidence>
<evidence type="ECO:0000313" key="9">
    <source>
        <dbReference type="EMBL" id="MBB5353205.1"/>
    </source>
</evidence>
<proteinExistence type="inferred from homology"/>
<evidence type="ECO:0008006" key="11">
    <source>
        <dbReference type="Google" id="ProtNLM"/>
    </source>
</evidence>
<sequence>MSALEVLTQVFPVYLLIIGGALARWVGLVKRGNDDAILHLVFHVMYPCFILDKVLGSDSVRDFGSVAWGLGMGFGMTVVGFGIAWLAASALRYQKGHGKRTFAVGAGVQNFGYTAIPVVERMWAGTGAIAMLFVHNLGVELAVWSVGVMLMSGDKRVPWRRIVNGPTVSVVVGLTLVGLGWDREVTGPPREAMKWLGAGAFPLAIFVTGAVMMDLIGKERPTWKASLGGSVVRLALVPVVMLAAAKWLPLPVTLKQVMVVQAAMPAAMTPILLAKLYGGRPAVAVEVVVATTLASLITLPFVLLWGRAWVGL</sequence>
<dbReference type="EMBL" id="JACHFD010000022">
    <property type="protein sequence ID" value="MBB5353205.1"/>
    <property type="molecule type" value="Genomic_DNA"/>
</dbReference>
<dbReference type="GO" id="GO:0055085">
    <property type="term" value="P:transmembrane transport"/>
    <property type="evidence" value="ECO:0007669"/>
    <property type="project" value="InterPro"/>
</dbReference>
<feature type="transmembrane region" description="Helical" evidence="8">
    <location>
        <begin position="193"/>
        <end position="213"/>
    </location>
</feature>
<evidence type="ECO:0000256" key="7">
    <source>
        <dbReference type="ARBA" id="ARBA00023136"/>
    </source>
</evidence>
<evidence type="ECO:0000256" key="5">
    <source>
        <dbReference type="ARBA" id="ARBA00022692"/>
    </source>
</evidence>
<gene>
    <name evidence="9" type="ORF">HNR46_003460</name>
</gene>
<name>A0A840V5A9_9BACT</name>
<organism evidence="9 10">
    <name type="scientific">Haloferula luteola</name>
    <dbReference type="NCBI Taxonomy" id="595692"/>
    <lineage>
        <taxon>Bacteria</taxon>
        <taxon>Pseudomonadati</taxon>
        <taxon>Verrucomicrobiota</taxon>
        <taxon>Verrucomicrobiia</taxon>
        <taxon>Verrucomicrobiales</taxon>
        <taxon>Verrucomicrobiaceae</taxon>
        <taxon>Haloferula</taxon>
    </lineage>
</organism>
<evidence type="ECO:0000256" key="6">
    <source>
        <dbReference type="ARBA" id="ARBA00022989"/>
    </source>
</evidence>
<feature type="transmembrane region" description="Helical" evidence="8">
    <location>
        <begin position="67"/>
        <end position="88"/>
    </location>
</feature>
<dbReference type="Pfam" id="PF03547">
    <property type="entry name" value="Mem_trans"/>
    <property type="match status" value="2"/>
</dbReference>
<comment type="caution">
    <text evidence="9">The sequence shown here is derived from an EMBL/GenBank/DDBJ whole genome shotgun (WGS) entry which is preliminary data.</text>
</comment>
<evidence type="ECO:0000256" key="2">
    <source>
        <dbReference type="ARBA" id="ARBA00010145"/>
    </source>
</evidence>
<keyword evidence="5 8" id="KW-0812">Transmembrane</keyword>
<feature type="transmembrane region" description="Helical" evidence="8">
    <location>
        <begin position="283"/>
        <end position="306"/>
    </location>
</feature>
<dbReference type="Proteomes" id="UP000557717">
    <property type="component" value="Unassembled WGS sequence"/>
</dbReference>
<keyword evidence="6 8" id="KW-1133">Transmembrane helix</keyword>
<evidence type="ECO:0000256" key="1">
    <source>
        <dbReference type="ARBA" id="ARBA00004651"/>
    </source>
</evidence>
<keyword evidence="7 8" id="KW-0472">Membrane</keyword>
<keyword evidence="10" id="KW-1185">Reference proteome</keyword>
<evidence type="ECO:0000256" key="8">
    <source>
        <dbReference type="SAM" id="Phobius"/>
    </source>
</evidence>
<dbReference type="InterPro" id="IPR004776">
    <property type="entry name" value="Mem_transp_PIN-like"/>
</dbReference>
<dbReference type="PANTHER" id="PTHR36838:SF1">
    <property type="entry name" value="SLR1864 PROTEIN"/>
    <property type="match status" value="1"/>
</dbReference>
<feature type="transmembrane region" description="Helical" evidence="8">
    <location>
        <begin position="6"/>
        <end position="25"/>
    </location>
</feature>
<feature type="transmembrane region" description="Helical" evidence="8">
    <location>
        <begin position="100"/>
        <end position="116"/>
    </location>
</feature>
<reference evidence="9 10" key="1">
    <citation type="submission" date="2020-08" db="EMBL/GenBank/DDBJ databases">
        <title>Genomic Encyclopedia of Type Strains, Phase IV (KMG-IV): sequencing the most valuable type-strain genomes for metagenomic binning, comparative biology and taxonomic classification.</title>
        <authorList>
            <person name="Goeker M."/>
        </authorList>
    </citation>
    <scope>NUCLEOTIDE SEQUENCE [LARGE SCALE GENOMIC DNA]</scope>
    <source>
        <strain evidence="9 10">YC6886</strain>
    </source>
</reference>
<feature type="transmembrane region" description="Helical" evidence="8">
    <location>
        <begin position="225"/>
        <end position="245"/>
    </location>
</feature>
<comment type="similarity">
    <text evidence="2">Belongs to the auxin efflux carrier (TC 2.A.69) family.</text>
</comment>
<protein>
    <recommendedName>
        <fullName evidence="11">AEC family transporter</fullName>
    </recommendedName>
</protein>
<dbReference type="AlphaFoldDB" id="A0A840V5A9"/>
<feature type="transmembrane region" description="Helical" evidence="8">
    <location>
        <begin position="257"/>
        <end position="276"/>
    </location>
</feature>
<evidence type="ECO:0000256" key="4">
    <source>
        <dbReference type="ARBA" id="ARBA00022475"/>
    </source>
</evidence>
<accession>A0A840V5A9</accession>
<feature type="transmembrane region" description="Helical" evidence="8">
    <location>
        <begin position="162"/>
        <end position="181"/>
    </location>
</feature>
<dbReference type="PANTHER" id="PTHR36838">
    <property type="entry name" value="AUXIN EFFLUX CARRIER FAMILY PROTEIN"/>
    <property type="match status" value="1"/>
</dbReference>
<dbReference type="InterPro" id="IPR038770">
    <property type="entry name" value="Na+/solute_symporter_sf"/>
</dbReference>
<keyword evidence="3" id="KW-0813">Transport</keyword>
<dbReference type="RefSeq" id="WP_184020859.1">
    <property type="nucleotide sequence ID" value="NZ_JACHFD010000022.1"/>
</dbReference>
<keyword evidence="4" id="KW-1003">Cell membrane</keyword>
<dbReference type="Gene3D" id="1.20.1530.20">
    <property type="match status" value="1"/>
</dbReference>
<feature type="transmembrane region" description="Helical" evidence="8">
    <location>
        <begin position="37"/>
        <end position="55"/>
    </location>
</feature>
<feature type="transmembrane region" description="Helical" evidence="8">
    <location>
        <begin position="128"/>
        <end position="150"/>
    </location>
</feature>
<evidence type="ECO:0000313" key="10">
    <source>
        <dbReference type="Proteomes" id="UP000557717"/>
    </source>
</evidence>
<comment type="subcellular location">
    <subcellularLocation>
        <location evidence="1">Cell membrane</location>
        <topology evidence="1">Multi-pass membrane protein</topology>
    </subcellularLocation>
</comment>